<accession>A0A8X8B6J7</accession>
<dbReference type="Pfam" id="PF03145">
    <property type="entry name" value="Sina_TRAF"/>
    <property type="match status" value="1"/>
</dbReference>
<comment type="similarity">
    <text evidence="1">Belongs to the SINA (Seven in absentia) family.</text>
</comment>
<dbReference type="GO" id="GO:0006511">
    <property type="term" value="P:ubiquitin-dependent protein catabolic process"/>
    <property type="evidence" value="ECO:0007669"/>
    <property type="project" value="InterPro"/>
</dbReference>
<dbReference type="InterPro" id="IPR018121">
    <property type="entry name" value="7-in-absentia-prot_TRAF-dom"/>
</dbReference>
<keyword evidence="7" id="KW-1185">Reference proteome</keyword>
<dbReference type="SUPFAM" id="SSF49599">
    <property type="entry name" value="TRAF domain-like"/>
    <property type="match status" value="1"/>
</dbReference>
<evidence type="ECO:0000256" key="1">
    <source>
        <dbReference type="ARBA" id="ARBA00009119"/>
    </source>
</evidence>
<dbReference type="EMBL" id="JAAMPC010000003">
    <property type="protein sequence ID" value="KAG2323142.1"/>
    <property type="molecule type" value="Genomic_DNA"/>
</dbReference>
<keyword evidence="4" id="KW-0862">Zinc</keyword>
<protein>
    <recommendedName>
        <fullName evidence="5">Seven-in-absentia protein TRAF-like domain-containing protein</fullName>
    </recommendedName>
</protein>
<proteinExistence type="inferred from homology"/>
<evidence type="ECO:0000256" key="2">
    <source>
        <dbReference type="ARBA" id="ARBA00022723"/>
    </source>
</evidence>
<gene>
    <name evidence="6" type="ORF">Bca52824_016355</name>
</gene>
<dbReference type="Proteomes" id="UP000886595">
    <property type="component" value="Unassembled WGS sequence"/>
</dbReference>
<dbReference type="OrthoDB" id="941555at2759"/>
<evidence type="ECO:0000313" key="7">
    <source>
        <dbReference type="Proteomes" id="UP000886595"/>
    </source>
</evidence>
<comment type="caution">
    <text evidence="6">The sequence shown here is derived from an EMBL/GenBank/DDBJ whole genome shotgun (WGS) entry which is preliminary data.</text>
</comment>
<evidence type="ECO:0000313" key="6">
    <source>
        <dbReference type="EMBL" id="KAG2323142.1"/>
    </source>
</evidence>
<reference evidence="6 7" key="1">
    <citation type="submission" date="2020-02" db="EMBL/GenBank/DDBJ databases">
        <authorList>
            <person name="Ma Q."/>
            <person name="Huang Y."/>
            <person name="Song X."/>
            <person name="Pei D."/>
        </authorList>
    </citation>
    <scope>NUCLEOTIDE SEQUENCE [LARGE SCALE GENOMIC DNA]</scope>
    <source>
        <strain evidence="6">Sxm20200214</strain>
        <tissue evidence="6">Leaf</tissue>
    </source>
</reference>
<evidence type="ECO:0000259" key="5">
    <source>
        <dbReference type="Pfam" id="PF03145"/>
    </source>
</evidence>
<evidence type="ECO:0000256" key="3">
    <source>
        <dbReference type="ARBA" id="ARBA00022771"/>
    </source>
</evidence>
<dbReference type="Gene3D" id="2.60.210.10">
    <property type="entry name" value="Apoptosis, Tumor Necrosis Factor Receptor Associated Protein 2, Chain A"/>
    <property type="match status" value="1"/>
</dbReference>
<name>A0A8X8B6J7_BRACI</name>
<sequence length="122" mass="13964">MILLVAHVRDDHKVDMHSGCTFNPRYIKSNPREVENATWMLTVFGEYLCLHFEAFQFGMAPVYMAFMRFMGDETESRNYNDSLEVGEGGDRKELKLRVTGRIWKEQQQSGEAGGGARIPNLS</sequence>
<dbReference type="GO" id="GO:0005737">
    <property type="term" value="C:cytoplasm"/>
    <property type="evidence" value="ECO:0007669"/>
    <property type="project" value="InterPro"/>
</dbReference>
<dbReference type="InterPro" id="IPR008974">
    <property type="entry name" value="TRAF-like"/>
</dbReference>
<dbReference type="AlphaFoldDB" id="A0A8X8B6J7"/>
<dbReference type="GO" id="GO:0008270">
    <property type="term" value="F:zinc ion binding"/>
    <property type="evidence" value="ECO:0007669"/>
    <property type="project" value="UniProtKB-KW"/>
</dbReference>
<feature type="domain" description="Seven-in-absentia protein TRAF-like" evidence="5">
    <location>
        <begin position="42"/>
        <end position="101"/>
    </location>
</feature>
<evidence type="ECO:0000256" key="4">
    <source>
        <dbReference type="ARBA" id="ARBA00022833"/>
    </source>
</evidence>
<keyword evidence="2" id="KW-0479">Metal-binding</keyword>
<keyword evidence="3" id="KW-0863">Zinc-finger</keyword>
<organism evidence="6 7">
    <name type="scientific">Brassica carinata</name>
    <name type="common">Ethiopian mustard</name>
    <name type="synonym">Abyssinian cabbage</name>
    <dbReference type="NCBI Taxonomy" id="52824"/>
    <lineage>
        <taxon>Eukaryota</taxon>
        <taxon>Viridiplantae</taxon>
        <taxon>Streptophyta</taxon>
        <taxon>Embryophyta</taxon>
        <taxon>Tracheophyta</taxon>
        <taxon>Spermatophyta</taxon>
        <taxon>Magnoliopsida</taxon>
        <taxon>eudicotyledons</taxon>
        <taxon>Gunneridae</taxon>
        <taxon>Pentapetalae</taxon>
        <taxon>rosids</taxon>
        <taxon>malvids</taxon>
        <taxon>Brassicales</taxon>
        <taxon>Brassicaceae</taxon>
        <taxon>Brassiceae</taxon>
        <taxon>Brassica</taxon>
    </lineage>
</organism>